<keyword evidence="6" id="KW-1185">Reference proteome</keyword>
<evidence type="ECO:0000256" key="1">
    <source>
        <dbReference type="ARBA" id="ARBA00022801"/>
    </source>
</evidence>
<dbReference type="GO" id="GO:0006508">
    <property type="term" value="P:proteolysis"/>
    <property type="evidence" value="ECO:0007669"/>
    <property type="project" value="InterPro"/>
</dbReference>
<keyword evidence="2" id="KW-0720">Serine protease</keyword>
<feature type="domain" description="Peptidase S9 prolyl oligopeptidase catalytic" evidence="4">
    <location>
        <begin position="461"/>
        <end position="666"/>
    </location>
</feature>
<proteinExistence type="predicted"/>
<dbReference type="STRING" id="1856405.BFC17_11925"/>
<keyword evidence="1" id="KW-0378">Hydrolase</keyword>
<dbReference type="PANTHER" id="PTHR42776">
    <property type="entry name" value="SERINE PEPTIDASE S9 FAMILY MEMBER"/>
    <property type="match status" value="1"/>
</dbReference>
<name>A0A1E8FIN1_9ALTE</name>
<dbReference type="Gene3D" id="2.120.10.30">
    <property type="entry name" value="TolB, C-terminal domain"/>
    <property type="match status" value="2"/>
</dbReference>
<evidence type="ECO:0000313" key="6">
    <source>
        <dbReference type="Proteomes" id="UP000176037"/>
    </source>
</evidence>
<gene>
    <name evidence="5" type="ORF">BFC17_11925</name>
</gene>
<dbReference type="RefSeq" id="WP_070175212.1">
    <property type="nucleotide sequence ID" value="NZ_BMJR01000006.1"/>
</dbReference>
<reference evidence="5 6" key="1">
    <citation type="submission" date="2016-09" db="EMBL/GenBank/DDBJ databases">
        <title>Alteromonas lipolytica, a new species isolated from sea water.</title>
        <authorList>
            <person name="Wu Y.-H."/>
            <person name="Cheng H."/>
            <person name="Xu X.-W."/>
        </authorList>
    </citation>
    <scope>NUCLEOTIDE SEQUENCE [LARGE SCALE GENOMIC DNA]</scope>
    <source>
        <strain evidence="5 6">JW12</strain>
    </source>
</reference>
<dbReference type="Proteomes" id="UP000176037">
    <property type="component" value="Unassembled WGS sequence"/>
</dbReference>
<keyword evidence="3" id="KW-0732">Signal</keyword>
<dbReference type="InterPro" id="IPR029058">
    <property type="entry name" value="AB_hydrolase_fold"/>
</dbReference>
<dbReference type="Pfam" id="PF07676">
    <property type="entry name" value="PD40"/>
    <property type="match status" value="1"/>
</dbReference>
<keyword evidence="2" id="KW-0645">Protease</keyword>
<dbReference type="OrthoDB" id="9812921at2"/>
<dbReference type="SUPFAM" id="SSF82171">
    <property type="entry name" value="DPP6 N-terminal domain-like"/>
    <property type="match status" value="1"/>
</dbReference>
<accession>A0A1E8FIN1</accession>
<evidence type="ECO:0000256" key="3">
    <source>
        <dbReference type="SAM" id="SignalP"/>
    </source>
</evidence>
<evidence type="ECO:0000256" key="2">
    <source>
        <dbReference type="ARBA" id="ARBA00022825"/>
    </source>
</evidence>
<dbReference type="Pfam" id="PF00326">
    <property type="entry name" value="Peptidase_S9"/>
    <property type="match status" value="1"/>
</dbReference>
<dbReference type="InterPro" id="IPR001375">
    <property type="entry name" value="Peptidase_S9_cat"/>
</dbReference>
<dbReference type="Gene3D" id="3.40.50.1820">
    <property type="entry name" value="alpha/beta hydrolase"/>
    <property type="match status" value="1"/>
</dbReference>
<feature type="signal peptide" evidence="3">
    <location>
        <begin position="1"/>
        <end position="19"/>
    </location>
</feature>
<comment type="caution">
    <text evidence="5">The sequence shown here is derived from an EMBL/GenBank/DDBJ whole genome shotgun (WGS) entry which is preliminary data.</text>
</comment>
<dbReference type="AlphaFoldDB" id="A0A1E8FIN1"/>
<evidence type="ECO:0000313" key="5">
    <source>
        <dbReference type="EMBL" id="OFI35468.1"/>
    </source>
</evidence>
<dbReference type="GO" id="GO:0004252">
    <property type="term" value="F:serine-type endopeptidase activity"/>
    <property type="evidence" value="ECO:0007669"/>
    <property type="project" value="TreeGrafter"/>
</dbReference>
<dbReference type="InterPro" id="IPR011659">
    <property type="entry name" value="WD40"/>
</dbReference>
<dbReference type="EMBL" id="MJIC01000009">
    <property type="protein sequence ID" value="OFI35468.1"/>
    <property type="molecule type" value="Genomic_DNA"/>
</dbReference>
<sequence length="669" mass="72431">MLKRVLASLSSLAVTAAVALPGLPATAVASEQTTTLGATDYQQLVRVQSPVLTATGETLCWIQRQVSTEKDQSVASIWCKKDDGVEKAVTLSNGVQPDKLTFIAGSSTLSWLGTDVDSGSQQVFTLALSSGNVTKVTAFTQGVSDFSWAPTGKQVAVAASNNTPQVNAAGTPAPIEIDRFNYIGPWSGYVSTQPEQLFIVDTQGETVTQLTDTNFNHWHVTWSPDGSKLAYFSYPDFAAERINNSELYVFDVKAGKETRFTYSDKADGMAYWPAPLAWSPDSQQLAWVERTPEDASYYGQKALLVGNVKSGRITPVARIDRNFDTPSFTTDGKRLLALQEDNMAQWLVEIDIASDTVRLLNPGAHLTSGYTVSGDESRLIVAQGNDDAPAALFEAGSEQALINPNQWLADYTVANTNAVQIQHSGVTVDALVTLPAYTEILTPLPTIVLLHGGPVFQFFHQFSLDAQVYAAQGYAVVQVNPRGSSGKGLNYSLPIFNNWGTPDVADVLAVVNSLAEQGIVDIDKVGVGGWSYGGILTNWSIAKSNLFKAAVSGAGVSTVLGFYGNDVFSADYEQELGTPWKNTDAYLRYSYPLLHADQINTPTLFQCAGIDSTVPCMGAKQMYLALKSQDKATHLTIYPNQGHMLTTPSYIVHRLEQSLAWFSQYLLTE</sequence>
<protein>
    <recommendedName>
        <fullName evidence="4">Peptidase S9 prolyl oligopeptidase catalytic domain-containing protein</fullName>
    </recommendedName>
</protein>
<evidence type="ECO:0000259" key="4">
    <source>
        <dbReference type="Pfam" id="PF00326"/>
    </source>
</evidence>
<organism evidence="5 6">
    <name type="scientific">Alteromonas lipolytica</name>
    <dbReference type="NCBI Taxonomy" id="1856405"/>
    <lineage>
        <taxon>Bacteria</taxon>
        <taxon>Pseudomonadati</taxon>
        <taxon>Pseudomonadota</taxon>
        <taxon>Gammaproteobacteria</taxon>
        <taxon>Alteromonadales</taxon>
        <taxon>Alteromonadaceae</taxon>
        <taxon>Alteromonas/Salinimonas group</taxon>
        <taxon>Alteromonas</taxon>
    </lineage>
</organism>
<feature type="chain" id="PRO_5009214456" description="Peptidase S9 prolyl oligopeptidase catalytic domain-containing protein" evidence="3">
    <location>
        <begin position="20"/>
        <end position="669"/>
    </location>
</feature>
<dbReference type="InterPro" id="IPR011042">
    <property type="entry name" value="6-blade_b-propeller_TolB-like"/>
</dbReference>
<dbReference type="SUPFAM" id="SSF53474">
    <property type="entry name" value="alpha/beta-Hydrolases"/>
    <property type="match status" value="1"/>
</dbReference>
<dbReference type="PANTHER" id="PTHR42776:SF27">
    <property type="entry name" value="DIPEPTIDYL PEPTIDASE FAMILY MEMBER 6"/>
    <property type="match status" value="1"/>
</dbReference>